<keyword evidence="4" id="KW-1185">Reference proteome</keyword>
<proteinExistence type="predicted"/>
<evidence type="ECO:0000313" key="3">
    <source>
        <dbReference type="EMBL" id="KAI5444936.1"/>
    </source>
</evidence>
<reference evidence="3 4" key="1">
    <citation type="journal article" date="2022" name="Nat. Genet.">
        <title>Improved pea reference genome and pan-genome highlight genomic features and evolutionary characteristics.</title>
        <authorList>
            <person name="Yang T."/>
            <person name="Liu R."/>
            <person name="Luo Y."/>
            <person name="Hu S."/>
            <person name="Wang D."/>
            <person name="Wang C."/>
            <person name="Pandey M.K."/>
            <person name="Ge S."/>
            <person name="Xu Q."/>
            <person name="Li N."/>
            <person name="Li G."/>
            <person name="Huang Y."/>
            <person name="Saxena R.K."/>
            <person name="Ji Y."/>
            <person name="Li M."/>
            <person name="Yan X."/>
            <person name="He Y."/>
            <person name="Liu Y."/>
            <person name="Wang X."/>
            <person name="Xiang C."/>
            <person name="Varshney R.K."/>
            <person name="Ding H."/>
            <person name="Gao S."/>
            <person name="Zong X."/>
        </authorList>
    </citation>
    <scope>NUCLEOTIDE SEQUENCE [LARGE SCALE GENOMIC DNA]</scope>
    <source>
        <strain evidence="3 4">cv. Zhongwan 6</strain>
    </source>
</reference>
<sequence>MASQSGLGLVRGPRNYCSNRSECEDAYDVCMTSGPTMALGSRCEAKRGAEVQFEFHFILHSNQCNKIRRNQENQKNSLPSERWLSLESVEQLEEENAEKSKGYVVIVVLNCDASYVMMVGKPINAKNLKSMGILDKVKVRPTLDTSWDVLKDQREIPHRLYLFSKEDPRDVILFYLDNLMREGVDISDFNLSELPETAPNFMKHQRGPSEKGRQAKKAKLGESSGSRPPAPLHEPSGKSVSFAPSAQTHSIASSILIPTPVYTHSETPPSTTRTSHQPSQKFNLATTTLPLSEAERLNEITSSSSSPESPPYFTISSDTEPSDPSSSTLAQLQTQTLASQQPQQTPPEPEVTSPLAEQPNPTTSDLQPSEPNTSDTPPPNTSAEPQTLNPSPPTSSPPPSEPQNTLPTLEEAIMLFAGASVDKVKSLTINSGISNDPSTVRTHWNRVIGWMTSEAFKLKSLSEQIRNDFIRDAEVRLHERLAREAEEQARKEAEEKARQEKIQRLKEAEAKSLADAAAAKAAAKAAAEAEARRAKESVSRVELDALTQGESSTFVPLVLKTLEELQKEQKEVRARLDQQDTINVNIQNLLTQLLQRMPPPPNP</sequence>
<feature type="compositionally biased region" description="Polar residues" evidence="2">
    <location>
        <begin position="238"/>
        <end position="253"/>
    </location>
</feature>
<feature type="region of interest" description="Disordered" evidence="2">
    <location>
        <begin position="198"/>
        <end position="282"/>
    </location>
</feature>
<gene>
    <name evidence="3" type="ORF">KIW84_013277</name>
</gene>
<name>A0A9D5BJZ5_PEA</name>
<comment type="caution">
    <text evidence="3">The sequence shown here is derived from an EMBL/GenBank/DDBJ whole genome shotgun (WGS) entry which is preliminary data.</text>
</comment>
<dbReference type="AlphaFoldDB" id="A0A9D5BJZ5"/>
<dbReference type="EMBL" id="JAMSHJ010000001">
    <property type="protein sequence ID" value="KAI5444936.1"/>
    <property type="molecule type" value="Genomic_DNA"/>
</dbReference>
<feature type="compositionally biased region" description="Polar residues" evidence="2">
    <location>
        <begin position="262"/>
        <end position="282"/>
    </location>
</feature>
<dbReference type="CDD" id="cd22249">
    <property type="entry name" value="UDM1_RNF168_RNF169-like"/>
    <property type="match status" value="1"/>
</dbReference>
<feature type="region of interest" description="Disordered" evidence="2">
    <location>
        <begin position="297"/>
        <end position="405"/>
    </location>
</feature>
<feature type="compositionally biased region" description="Pro residues" evidence="2">
    <location>
        <begin position="390"/>
        <end position="401"/>
    </location>
</feature>
<accession>A0A9D5BJZ5</accession>
<protein>
    <submittedName>
        <fullName evidence="3">Uncharacterized protein</fullName>
    </submittedName>
</protein>
<evidence type="ECO:0000313" key="4">
    <source>
        <dbReference type="Proteomes" id="UP001058974"/>
    </source>
</evidence>
<evidence type="ECO:0000256" key="1">
    <source>
        <dbReference type="SAM" id="Coils"/>
    </source>
</evidence>
<dbReference type="Proteomes" id="UP001058974">
    <property type="component" value="Chromosome 1"/>
</dbReference>
<keyword evidence="1" id="KW-0175">Coiled coil</keyword>
<organism evidence="3 4">
    <name type="scientific">Pisum sativum</name>
    <name type="common">Garden pea</name>
    <name type="synonym">Lathyrus oleraceus</name>
    <dbReference type="NCBI Taxonomy" id="3888"/>
    <lineage>
        <taxon>Eukaryota</taxon>
        <taxon>Viridiplantae</taxon>
        <taxon>Streptophyta</taxon>
        <taxon>Embryophyta</taxon>
        <taxon>Tracheophyta</taxon>
        <taxon>Spermatophyta</taxon>
        <taxon>Magnoliopsida</taxon>
        <taxon>eudicotyledons</taxon>
        <taxon>Gunneridae</taxon>
        <taxon>Pentapetalae</taxon>
        <taxon>rosids</taxon>
        <taxon>fabids</taxon>
        <taxon>Fabales</taxon>
        <taxon>Fabaceae</taxon>
        <taxon>Papilionoideae</taxon>
        <taxon>50 kb inversion clade</taxon>
        <taxon>NPAAA clade</taxon>
        <taxon>Hologalegina</taxon>
        <taxon>IRL clade</taxon>
        <taxon>Fabeae</taxon>
        <taxon>Lathyrus</taxon>
    </lineage>
</organism>
<feature type="coiled-coil region" evidence="1">
    <location>
        <begin position="475"/>
        <end position="582"/>
    </location>
</feature>
<feature type="compositionally biased region" description="Low complexity" evidence="2">
    <location>
        <begin position="316"/>
        <end position="343"/>
    </location>
</feature>
<evidence type="ECO:0000256" key="2">
    <source>
        <dbReference type="SAM" id="MobiDB-lite"/>
    </source>
</evidence>
<dbReference type="Gramene" id="Psat01G0327700-T1">
    <property type="protein sequence ID" value="KAI5444936.1"/>
    <property type="gene ID" value="KIW84_013277"/>
</dbReference>